<dbReference type="KEGG" id="epa:110250706"/>
<organism evidence="1 2">
    <name type="scientific">Exaiptasia diaphana</name>
    <name type="common">Tropical sea anemone</name>
    <name type="synonym">Aiptasia pulchella</name>
    <dbReference type="NCBI Taxonomy" id="2652724"/>
    <lineage>
        <taxon>Eukaryota</taxon>
        <taxon>Metazoa</taxon>
        <taxon>Cnidaria</taxon>
        <taxon>Anthozoa</taxon>
        <taxon>Hexacorallia</taxon>
        <taxon>Actiniaria</taxon>
        <taxon>Aiptasiidae</taxon>
        <taxon>Exaiptasia</taxon>
    </lineage>
</organism>
<dbReference type="EnsemblMetazoa" id="XM_028662686.1">
    <property type="protein sequence ID" value="XP_028518487.1"/>
    <property type="gene ID" value="LOC110250706"/>
</dbReference>
<proteinExistence type="predicted"/>
<dbReference type="PANTHER" id="PTHR28469:SF1">
    <property type="entry name" value="ECTODYSPLASIN-A RECEPTOR-ASSOCIATED ADAPTER PROTEIN"/>
    <property type="match status" value="1"/>
</dbReference>
<dbReference type="SUPFAM" id="SSF47986">
    <property type="entry name" value="DEATH domain"/>
    <property type="match status" value="2"/>
</dbReference>
<dbReference type="InterPro" id="IPR011029">
    <property type="entry name" value="DEATH-like_dom_sf"/>
</dbReference>
<dbReference type="Proteomes" id="UP000887567">
    <property type="component" value="Unplaced"/>
</dbReference>
<dbReference type="Gene3D" id="1.10.533.10">
    <property type="entry name" value="Death Domain, Fas"/>
    <property type="match status" value="2"/>
</dbReference>
<dbReference type="AlphaFoldDB" id="A0A913YVC3"/>
<evidence type="ECO:0008006" key="3">
    <source>
        <dbReference type="Google" id="ProtNLM"/>
    </source>
</evidence>
<name>A0A913YVC3_EXADI</name>
<dbReference type="OrthoDB" id="5988886at2759"/>
<evidence type="ECO:0000313" key="2">
    <source>
        <dbReference type="Proteomes" id="UP000887567"/>
    </source>
</evidence>
<dbReference type="PANTHER" id="PTHR28469">
    <property type="entry name" value="ECTODYSPLASIN-A RECEPTOR-ASSOCIATED ADAPTER PROTEIN"/>
    <property type="match status" value="1"/>
</dbReference>
<accession>A0A913YVC3</accession>
<evidence type="ECO:0000313" key="1">
    <source>
        <dbReference type="EnsemblMetazoa" id="XP_028518487.1"/>
    </source>
</evidence>
<reference evidence="1" key="1">
    <citation type="submission" date="2022-11" db="UniProtKB">
        <authorList>
            <consortium name="EnsemblMetazoa"/>
        </authorList>
    </citation>
    <scope>IDENTIFICATION</scope>
</reference>
<dbReference type="InterPro" id="IPR039200">
    <property type="entry name" value="EDARADD"/>
</dbReference>
<dbReference type="RefSeq" id="XP_028518487.1">
    <property type="nucleotide sequence ID" value="XM_028662686.1"/>
</dbReference>
<dbReference type="GeneID" id="110250706"/>
<protein>
    <recommendedName>
        <fullName evidence="3">Death domain-containing protein</fullName>
    </recommendedName>
</protein>
<keyword evidence="2" id="KW-1185">Reference proteome</keyword>
<sequence length="307" mass="35447">MKDLIQTNSTVKDCLKNGLDYDYKLLSNWRHLADQLKDPAVPQEVKEACESGTIHSPTLEVLGRPDICIKPVQELMDKLNGNGLNRRCDVHLQLSNGIPEADRSKSIEDVLLDKVDLMDKIAIKLDLPKTRVTKNWKYFARLLGIKNDELDLIERGNNPAEQLLQHVYRTLPPEKKSAGEFRRIIMGFDNRPDLKTFVTDLRIENNNDSRPLISIIQPDSKEMREVTYLLNKSTGGIKNWRTLAREWELDYSVYDTFDPPSRPSPTGTLLDWMCINSHVSVEVFLNILDEKMKRYDIKDELEKIIQN</sequence>